<dbReference type="PROSITE" id="PS51832">
    <property type="entry name" value="HD_GYP"/>
    <property type="match status" value="1"/>
</dbReference>
<organism evidence="7 8">
    <name type="scientific">Eubacterium plexicaudatum ASF492</name>
    <dbReference type="NCBI Taxonomy" id="1235802"/>
    <lineage>
        <taxon>Bacteria</taxon>
        <taxon>Bacillati</taxon>
        <taxon>Bacillota</taxon>
        <taxon>Clostridia</taxon>
        <taxon>Eubacteriales</taxon>
        <taxon>Eubacteriaceae</taxon>
        <taxon>Eubacterium</taxon>
    </lineage>
</organism>
<dbReference type="PANTHER" id="PTHR45228:SF1">
    <property type="entry name" value="CYCLIC DI-GMP PHOSPHODIESTERASE TM_0186"/>
    <property type="match status" value="1"/>
</dbReference>
<dbReference type="OrthoDB" id="9805474at2"/>
<dbReference type="SMART" id="SM00448">
    <property type="entry name" value="REC"/>
    <property type="match status" value="1"/>
</dbReference>
<dbReference type="Pfam" id="PF00072">
    <property type="entry name" value="Response_reg"/>
    <property type="match status" value="1"/>
</dbReference>
<feature type="modified residue" description="4-aspartylphosphate" evidence="3">
    <location>
        <position position="55"/>
    </location>
</feature>
<evidence type="ECO:0000313" key="8">
    <source>
        <dbReference type="Proteomes" id="UP000012589"/>
    </source>
</evidence>
<evidence type="ECO:0000256" key="4">
    <source>
        <dbReference type="SAM" id="Coils"/>
    </source>
</evidence>
<dbReference type="PANTHER" id="PTHR45228">
    <property type="entry name" value="CYCLIC DI-GMP PHOSPHODIESTERASE TM_0186-RELATED"/>
    <property type="match status" value="1"/>
</dbReference>
<keyword evidence="3" id="KW-0597">Phosphoprotein</keyword>
<dbReference type="InterPro" id="IPR003607">
    <property type="entry name" value="HD/PDEase_dom"/>
</dbReference>
<evidence type="ECO:0000259" key="6">
    <source>
        <dbReference type="PROSITE" id="PS51832"/>
    </source>
</evidence>
<dbReference type="EMBL" id="AQFT01000024">
    <property type="protein sequence ID" value="EMZ35883.1"/>
    <property type="molecule type" value="Genomic_DNA"/>
</dbReference>
<comment type="function">
    <text evidence="2">May play the central regulatory role in sporulation. It may be an element of the effector pathway responsible for the activation of sporulation genes in response to nutritional stress. Spo0A may act in concert with spo0H (a sigma factor) to control the expression of some genes that are critical to the sporulation process.</text>
</comment>
<feature type="domain" description="Response regulatory" evidence="5">
    <location>
        <begin position="5"/>
        <end position="122"/>
    </location>
</feature>
<dbReference type="Gene3D" id="1.10.3210.10">
    <property type="entry name" value="Hypothetical protein af1432"/>
    <property type="match status" value="1"/>
</dbReference>
<name>N2BBN2_9FIRM</name>
<keyword evidence="8" id="KW-1185">Reference proteome</keyword>
<evidence type="ECO:0000256" key="1">
    <source>
        <dbReference type="ARBA" id="ARBA00018672"/>
    </source>
</evidence>
<feature type="coiled-coil region" evidence="4">
    <location>
        <begin position="132"/>
        <end position="159"/>
    </location>
</feature>
<dbReference type="InterPro" id="IPR001789">
    <property type="entry name" value="Sig_transdc_resp-reg_receiver"/>
</dbReference>
<dbReference type="InterPro" id="IPR037522">
    <property type="entry name" value="HD_GYP_dom"/>
</dbReference>
<evidence type="ECO:0000256" key="3">
    <source>
        <dbReference type="PROSITE-ProRule" id="PRU00169"/>
    </source>
</evidence>
<dbReference type="GO" id="GO:0000160">
    <property type="term" value="P:phosphorelay signal transduction system"/>
    <property type="evidence" value="ECO:0007669"/>
    <property type="project" value="InterPro"/>
</dbReference>
<evidence type="ECO:0000256" key="2">
    <source>
        <dbReference type="ARBA" id="ARBA00024867"/>
    </source>
</evidence>
<feature type="domain" description="HD-GYP" evidence="6">
    <location>
        <begin position="149"/>
        <end position="356"/>
    </location>
</feature>
<dbReference type="STRING" id="1235802.C823_00955"/>
<dbReference type="Gene3D" id="3.40.50.2300">
    <property type="match status" value="1"/>
</dbReference>
<dbReference type="InterPro" id="IPR011006">
    <property type="entry name" value="CheY-like_superfamily"/>
</dbReference>
<proteinExistence type="predicted"/>
<dbReference type="Pfam" id="PF13487">
    <property type="entry name" value="HD_5"/>
    <property type="match status" value="1"/>
</dbReference>
<dbReference type="AlphaFoldDB" id="N2BBN2"/>
<evidence type="ECO:0000313" key="7">
    <source>
        <dbReference type="EMBL" id="EMZ35883.1"/>
    </source>
</evidence>
<dbReference type="CDD" id="cd00156">
    <property type="entry name" value="REC"/>
    <property type="match status" value="1"/>
</dbReference>
<dbReference type="Proteomes" id="UP000012589">
    <property type="component" value="Unassembled WGS sequence"/>
</dbReference>
<dbReference type="eggNOG" id="COG3437">
    <property type="taxonomic scope" value="Bacteria"/>
</dbReference>
<dbReference type="InterPro" id="IPR052020">
    <property type="entry name" value="Cyclic_di-GMP/3'3'-cGAMP_PDE"/>
</dbReference>
<gene>
    <name evidence="7" type="ORF">C823_00955</name>
</gene>
<comment type="caution">
    <text evidence="7">The sequence shown here is derived from an EMBL/GenBank/DDBJ whole genome shotgun (WGS) entry which is preliminary data.</text>
</comment>
<dbReference type="SUPFAM" id="SSF52172">
    <property type="entry name" value="CheY-like"/>
    <property type="match status" value="1"/>
</dbReference>
<dbReference type="PROSITE" id="PS50110">
    <property type="entry name" value="RESPONSE_REGULATORY"/>
    <property type="match status" value="1"/>
</dbReference>
<dbReference type="SUPFAM" id="SSF109604">
    <property type="entry name" value="HD-domain/PDEase-like"/>
    <property type="match status" value="1"/>
</dbReference>
<evidence type="ECO:0000259" key="5">
    <source>
        <dbReference type="PROSITE" id="PS50110"/>
    </source>
</evidence>
<dbReference type="PATRIC" id="fig|1235802.3.peg.1026"/>
<dbReference type="HOGENOM" id="CLU_000445_92_10_9"/>
<accession>N2BBN2</accession>
<protein>
    <recommendedName>
        <fullName evidence="1">Stage 0 sporulation protein A homolog</fullName>
    </recommendedName>
</protein>
<sequence length="370" mass="43041">MERNIILIADDQEINREILKVIFEEQYEIIEAADGIRTIDLIEARHDELVLVFLDLLMPGKSGLDVLAYMTDKGLMDVIPVIMITGESTADTDEKAYEYGVSDIIYKPFAPKVVMRRTMNLIELFAHRIDIERKLEMRTKQLRESKKKLEKSNEFLVNALSSVVEFRSLESGEHIQRVKYLTKIMLKYVRNYYPCYQLTQEKVGQIVNASALHDLGKVAIPDSILLKPGRLTDEEFEEMKKHTVYGCELLEQFKQEETEFYRYCYDICRYHHERFDGRGYPDHLSGEDIPIWAQVVSIVDVFDALVSKRVYKEPYAVEEAIRMINNGECGIFSPVILDCFKLAKYELMEATEEKFSFADGEMEEEKGKDK</sequence>
<dbReference type="CDD" id="cd00077">
    <property type="entry name" value="HDc"/>
    <property type="match status" value="1"/>
</dbReference>
<reference evidence="7 8" key="1">
    <citation type="journal article" date="2014" name="Genome Announc.">
        <title>Draft genome sequences of the altered schaedler flora, a defined bacterial community from gnotobiotic mice.</title>
        <authorList>
            <person name="Wannemuehler M.J."/>
            <person name="Overstreet A.M."/>
            <person name="Ward D.V."/>
            <person name="Phillips G.J."/>
        </authorList>
    </citation>
    <scope>NUCLEOTIDE SEQUENCE [LARGE SCALE GENOMIC DNA]</scope>
    <source>
        <strain evidence="7 8">ASF492</strain>
    </source>
</reference>
<keyword evidence="4" id="KW-0175">Coiled coil</keyword>